<dbReference type="InterPro" id="IPR036412">
    <property type="entry name" value="HAD-like_sf"/>
</dbReference>
<dbReference type="Pfam" id="PF03031">
    <property type="entry name" value="NIF"/>
    <property type="match status" value="1"/>
</dbReference>
<dbReference type="Gene3D" id="3.40.50.1000">
    <property type="entry name" value="HAD superfamily/HAD-like"/>
    <property type="match status" value="1"/>
</dbReference>
<dbReference type="PANTHER" id="PTHR23081:SF36">
    <property type="entry name" value="RNA POLYMERASE II SUBUNIT A C-TERMINAL DOMAIN PHOSPHATASE"/>
    <property type="match status" value="1"/>
</dbReference>
<evidence type="ECO:0000256" key="6">
    <source>
        <dbReference type="ARBA" id="ARBA00048336"/>
    </source>
</evidence>
<reference evidence="8" key="1">
    <citation type="journal article" date="2016" name="Nat. Genet.">
        <title>A high-quality carrot genome assembly provides new insights into carotenoid accumulation and asterid genome evolution.</title>
        <authorList>
            <person name="Iorizzo M."/>
            <person name="Ellison S."/>
            <person name="Senalik D."/>
            <person name="Zeng P."/>
            <person name="Satapoomin P."/>
            <person name="Huang J."/>
            <person name="Bowman M."/>
            <person name="Iovene M."/>
            <person name="Sanseverino W."/>
            <person name="Cavagnaro P."/>
            <person name="Yildiz M."/>
            <person name="Macko-Podgorni A."/>
            <person name="Moranska E."/>
            <person name="Grzebelus E."/>
            <person name="Grzebelus D."/>
            <person name="Ashrafi H."/>
            <person name="Zheng Z."/>
            <person name="Cheng S."/>
            <person name="Spooner D."/>
            <person name="Van Deynze A."/>
            <person name="Simon P."/>
        </authorList>
    </citation>
    <scope>NUCLEOTIDE SEQUENCE</scope>
    <source>
        <tissue evidence="8">Leaf</tissue>
    </source>
</reference>
<keyword evidence="9" id="KW-1185">Reference proteome</keyword>
<dbReference type="EMBL" id="CP093348">
    <property type="protein sequence ID" value="WOH06774.1"/>
    <property type="molecule type" value="Genomic_DNA"/>
</dbReference>
<evidence type="ECO:0000256" key="5">
    <source>
        <dbReference type="ARBA" id="ARBA00047761"/>
    </source>
</evidence>
<evidence type="ECO:0000313" key="9">
    <source>
        <dbReference type="Proteomes" id="UP000077755"/>
    </source>
</evidence>
<keyword evidence="4" id="KW-0539">Nucleus</keyword>
<sequence length="216" mass="25030">MRIDNNKFKNLLISRKKLCLILDLDHTLVHSTYVYNAEVRSFSYLVKLRPFVQEFLKEASKLFEMYIYTLASRGYALGVARILDPDGVYFGSRIIASEDSTEKYEKSLDVVPGVDESFVVILDDLVRVWSGYLRNLIVVRRYFFFDPPNRVFRDEHEGSGALSCALKILKEVHTLYFSRDDLSGDCDVRDLLEIVMKNLYPFAVVDNYKNVEASDH</sequence>
<dbReference type="SUPFAM" id="SSF56784">
    <property type="entry name" value="HAD-like"/>
    <property type="match status" value="1"/>
</dbReference>
<evidence type="ECO:0000313" key="8">
    <source>
        <dbReference type="EMBL" id="WOH06774.1"/>
    </source>
</evidence>
<dbReference type="AlphaFoldDB" id="A0AAF0XHA7"/>
<protein>
    <recommendedName>
        <fullName evidence="2">protein-serine/threonine phosphatase</fullName>
        <ecNumber evidence="2">3.1.3.16</ecNumber>
    </recommendedName>
</protein>
<dbReference type="GO" id="GO:0005634">
    <property type="term" value="C:nucleus"/>
    <property type="evidence" value="ECO:0007669"/>
    <property type="project" value="UniProtKB-SubCell"/>
</dbReference>
<evidence type="ECO:0000256" key="4">
    <source>
        <dbReference type="ARBA" id="ARBA00023242"/>
    </source>
</evidence>
<dbReference type="GO" id="GO:0008420">
    <property type="term" value="F:RNA polymerase II CTD heptapeptide repeat phosphatase activity"/>
    <property type="evidence" value="ECO:0007669"/>
    <property type="project" value="InterPro"/>
</dbReference>
<dbReference type="PANTHER" id="PTHR23081">
    <property type="entry name" value="RNA POLYMERASE II CTD PHOSPHATASE"/>
    <property type="match status" value="1"/>
</dbReference>
<evidence type="ECO:0000256" key="3">
    <source>
        <dbReference type="ARBA" id="ARBA00022801"/>
    </source>
</evidence>
<dbReference type="KEGG" id="dcr:108226319"/>
<name>A0AAF0XHA7_DAUCS</name>
<feature type="domain" description="FCP1 homology" evidence="7">
    <location>
        <begin position="13"/>
        <end position="162"/>
    </location>
</feature>
<dbReference type="SMART" id="SM00577">
    <property type="entry name" value="CPDc"/>
    <property type="match status" value="1"/>
</dbReference>
<gene>
    <name evidence="8" type="ORF">DCAR_0626202</name>
</gene>
<comment type="subcellular location">
    <subcellularLocation>
        <location evidence="1">Nucleus</location>
    </subcellularLocation>
</comment>
<proteinExistence type="predicted"/>
<reference evidence="8" key="2">
    <citation type="submission" date="2022-03" db="EMBL/GenBank/DDBJ databases">
        <title>Draft title - Genomic analysis of global carrot germplasm unveils the trajectory of domestication and the origin of high carotenoid orange carrot.</title>
        <authorList>
            <person name="Iorizzo M."/>
            <person name="Ellison S."/>
            <person name="Senalik D."/>
            <person name="Macko-Podgorni A."/>
            <person name="Grzebelus D."/>
            <person name="Bostan H."/>
            <person name="Rolling W."/>
            <person name="Curaba J."/>
            <person name="Simon P."/>
        </authorList>
    </citation>
    <scope>NUCLEOTIDE SEQUENCE</scope>
    <source>
        <tissue evidence="8">Leaf</tissue>
    </source>
</reference>
<dbReference type="PROSITE" id="PS50969">
    <property type="entry name" value="FCP1"/>
    <property type="match status" value="1"/>
</dbReference>
<accession>A0AAF0XHA7</accession>
<dbReference type="InterPro" id="IPR004274">
    <property type="entry name" value="FCP1_dom"/>
</dbReference>
<comment type="catalytic activity">
    <reaction evidence="5">
        <text>O-phospho-L-seryl-[protein] + H2O = L-seryl-[protein] + phosphate</text>
        <dbReference type="Rhea" id="RHEA:20629"/>
        <dbReference type="Rhea" id="RHEA-COMP:9863"/>
        <dbReference type="Rhea" id="RHEA-COMP:11604"/>
        <dbReference type="ChEBI" id="CHEBI:15377"/>
        <dbReference type="ChEBI" id="CHEBI:29999"/>
        <dbReference type="ChEBI" id="CHEBI:43474"/>
        <dbReference type="ChEBI" id="CHEBI:83421"/>
        <dbReference type="EC" id="3.1.3.16"/>
    </reaction>
</comment>
<dbReference type="InterPro" id="IPR023214">
    <property type="entry name" value="HAD_sf"/>
</dbReference>
<dbReference type="InterPro" id="IPR039189">
    <property type="entry name" value="Fcp1"/>
</dbReference>
<dbReference type="EC" id="3.1.3.16" evidence="2"/>
<evidence type="ECO:0000256" key="2">
    <source>
        <dbReference type="ARBA" id="ARBA00013081"/>
    </source>
</evidence>
<keyword evidence="3" id="KW-0378">Hydrolase</keyword>
<organism evidence="8 9">
    <name type="scientific">Daucus carota subsp. sativus</name>
    <name type="common">Carrot</name>
    <dbReference type="NCBI Taxonomy" id="79200"/>
    <lineage>
        <taxon>Eukaryota</taxon>
        <taxon>Viridiplantae</taxon>
        <taxon>Streptophyta</taxon>
        <taxon>Embryophyta</taxon>
        <taxon>Tracheophyta</taxon>
        <taxon>Spermatophyta</taxon>
        <taxon>Magnoliopsida</taxon>
        <taxon>eudicotyledons</taxon>
        <taxon>Gunneridae</taxon>
        <taxon>Pentapetalae</taxon>
        <taxon>asterids</taxon>
        <taxon>campanulids</taxon>
        <taxon>Apiales</taxon>
        <taxon>Apiaceae</taxon>
        <taxon>Apioideae</taxon>
        <taxon>Scandiceae</taxon>
        <taxon>Daucinae</taxon>
        <taxon>Daucus</taxon>
        <taxon>Daucus sect. Daucus</taxon>
    </lineage>
</organism>
<dbReference type="CDD" id="cd07521">
    <property type="entry name" value="HAD_FCP1-like"/>
    <property type="match status" value="1"/>
</dbReference>
<comment type="catalytic activity">
    <reaction evidence="6">
        <text>O-phospho-L-threonyl-[protein] + H2O = L-threonyl-[protein] + phosphate</text>
        <dbReference type="Rhea" id="RHEA:47004"/>
        <dbReference type="Rhea" id="RHEA-COMP:11060"/>
        <dbReference type="Rhea" id="RHEA-COMP:11605"/>
        <dbReference type="ChEBI" id="CHEBI:15377"/>
        <dbReference type="ChEBI" id="CHEBI:30013"/>
        <dbReference type="ChEBI" id="CHEBI:43474"/>
        <dbReference type="ChEBI" id="CHEBI:61977"/>
        <dbReference type="EC" id="3.1.3.16"/>
    </reaction>
</comment>
<dbReference type="Proteomes" id="UP000077755">
    <property type="component" value="Chromosome 6"/>
</dbReference>
<evidence type="ECO:0000259" key="7">
    <source>
        <dbReference type="PROSITE" id="PS50969"/>
    </source>
</evidence>
<evidence type="ECO:0000256" key="1">
    <source>
        <dbReference type="ARBA" id="ARBA00004123"/>
    </source>
</evidence>